<keyword evidence="5 8" id="KW-0822">Tryptophan biosynthesis</keyword>
<keyword evidence="3 8" id="KW-0028">Amino-acid biosynthesis</keyword>
<dbReference type="FunFam" id="3.20.20.70:FF:000024">
    <property type="entry name" value="Indole-3-glycerol phosphate synthase"/>
    <property type="match status" value="1"/>
</dbReference>
<dbReference type="Gene3D" id="3.20.20.70">
    <property type="entry name" value="Aldolase class I"/>
    <property type="match status" value="1"/>
</dbReference>
<evidence type="ECO:0000256" key="2">
    <source>
        <dbReference type="ARBA" id="ARBA00004696"/>
    </source>
</evidence>
<dbReference type="CDD" id="cd00331">
    <property type="entry name" value="IGPS"/>
    <property type="match status" value="1"/>
</dbReference>
<dbReference type="EMBL" id="MHMH01000022">
    <property type="protein sequence ID" value="OGZ23911.1"/>
    <property type="molecule type" value="Genomic_DNA"/>
</dbReference>
<dbReference type="InterPro" id="IPR001468">
    <property type="entry name" value="Indole-3-GlycerolPSynthase_CS"/>
</dbReference>
<comment type="pathway">
    <text evidence="2 8">Amino-acid biosynthesis; L-tryptophan biosynthesis; L-tryptophan from chorismate: step 4/5.</text>
</comment>
<dbReference type="GO" id="GO:0000162">
    <property type="term" value="P:L-tryptophan biosynthetic process"/>
    <property type="evidence" value="ECO:0007669"/>
    <property type="project" value="UniProtKB-UniRule"/>
</dbReference>
<evidence type="ECO:0000256" key="3">
    <source>
        <dbReference type="ARBA" id="ARBA00022605"/>
    </source>
</evidence>
<dbReference type="HAMAP" id="MF_00134_B">
    <property type="entry name" value="IGPS_B"/>
    <property type="match status" value="1"/>
</dbReference>
<feature type="domain" description="Indole-3-glycerol phosphate synthase" evidence="9">
    <location>
        <begin position="10"/>
        <end position="263"/>
    </location>
</feature>
<dbReference type="GO" id="GO:0004425">
    <property type="term" value="F:indole-3-glycerol-phosphate synthase activity"/>
    <property type="evidence" value="ECO:0007669"/>
    <property type="project" value="UniProtKB-UniRule"/>
</dbReference>
<dbReference type="NCBIfam" id="NF001377">
    <property type="entry name" value="PRK00278.2-4"/>
    <property type="match status" value="1"/>
</dbReference>
<evidence type="ECO:0000313" key="10">
    <source>
        <dbReference type="EMBL" id="OGZ23911.1"/>
    </source>
</evidence>
<evidence type="ECO:0000256" key="1">
    <source>
        <dbReference type="ARBA" id="ARBA00001633"/>
    </source>
</evidence>
<keyword evidence="6 8" id="KW-0057">Aromatic amino acid biosynthesis</keyword>
<dbReference type="GO" id="GO:0004640">
    <property type="term" value="F:phosphoribosylanthranilate isomerase activity"/>
    <property type="evidence" value="ECO:0007669"/>
    <property type="project" value="TreeGrafter"/>
</dbReference>
<sequence length="265" mass="29971">MNKSKVPSILDKIIIQKQKELEEIKKIVPLAAIKKNLKEQKWLGRDFKKALLEDSGMSLIAEIKKSSPSAGVISKNFNLKRIVNIYAKAKINAVSVVTDKKFFQGDLRYLMLARKTIKVPILRKDFIIDPYQLYQSKLYGADAILLIAAILDNRTIDSFIEISRKLKMDCLVEIHTFEELKRIQKTKAEIIGINNRNLDTFKVDIKTSLELAPQILPSKIIVSESGIQSRQDVKKLKQVGIKAILVGTALMGSKNILKTINQLTL</sequence>
<dbReference type="EC" id="4.1.1.48" evidence="8"/>
<accession>A0A1G2EEY3</accession>
<dbReference type="STRING" id="1801672.A2896_02915"/>
<evidence type="ECO:0000256" key="6">
    <source>
        <dbReference type="ARBA" id="ARBA00023141"/>
    </source>
</evidence>
<organism evidence="10 11">
    <name type="scientific">Candidatus Nealsonbacteria bacterium RIFCSPLOWO2_01_FULL_43_32</name>
    <dbReference type="NCBI Taxonomy" id="1801672"/>
    <lineage>
        <taxon>Bacteria</taxon>
        <taxon>Candidatus Nealsoniibacteriota</taxon>
    </lineage>
</organism>
<dbReference type="PANTHER" id="PTHR22854">
    <property type="entry name" value="TRYPTOPHAN BIOSYNTHESIS PROTEIN"/>
    <property type="match status" value="1"/>
</dbReference>
<evidence type="ECO:0000313" key="11">
    <source>
        <dbReference type="Proteomes" id="UP000178647"/>
    </source>
</evidence>
<dbReference type="InterPro" id="IPR011060">
    <property type="entry name" value="RibuloseP-bd_barrel"/>
</dbReference>
<comment type="catalytic activity">
    <reaction evidence="1 8">
        <text>1-(2-carboxyphenylamino)-1-deoxy-D-ribulose 5-phosphate + H(+) = (1S,2R)-1-C-(indol-3-yl)glycerol 3-phosphate + CO2 + H2O</text>
        <dbReference type="Rhea" id="RHEA:23476"/>
        <dbReference type="ChEBI" id="CHEBI:15377"/>
        <dbReference type="ChEBI" id="CHEBI:15378"/>
        <dbReference type="ChEBI" id="CHEBI:16526"/>
        <dbReference type="ChEBI" id="CHEBI:58613"/>
        <dbReference type="ChEBI" id="CHEBI:58866"/>
        <dbReference type="EC" id="4.1.1.48"/>
    </reaction>
</comment>
<protein>
    <recommendedName>
        <fullName evidence="8">Indole-3-glycerol phosphate synthase</fullName>
        <shortName evidence="8">IGPS</shortName>
        <ecNumber evidence="8">4.1.1.48</ecNumber>
    </recommendedName>
</protein>
<keyword evidence="7 8" id="KW-0456">Lyase</keyword>
<dbReference type="PROSITE" id="PS00614">
    <property type="entry name" value="IGPS"/>
    <property type="match status" value="1"/>
</dbReference>
<evidence type="ECO:0000256" key="8">
    <source>
        <dbReference type="HAMAP-Rule" id="MF_00134"/>
    </source>
</evidence>
<comment type="similarity">
    <text evidence="8">Belongs to the TrpC family.</text>
</comment>
<evidence type="ECO:0000259" key="9">
    <source>
        <dbReference type="Pfam" id="PF00218"/>
    </source>
</evidence>
<dbReference type="InterPro" id="IPR013785">
    <property type="entry name" value="Aldolase_TIM"/>
</dbReference>
<dbReference type="AlphaFoldDB" id="A0A1G2EEY3"/>
<dbReference type="Proteomes" id="UP000178647">
    <property type="component" value="Unassembled WGS sequence"/>
</dbReference>
<dbReference type="UniPathway" id="UPA00035">
    <property type="reaction ID" value="UER00043"/>
</dbReference>
<dbReference type="PANTHER" id="PTHR22854:SF2">
    <property type="entry name" value="INDOLE-3-GLYCEROL-PHOSPHATE SYNTHASE"/>
    <property type="match status" value="1"/>
</dbReference>
<evidence type="ECO:0000256" key="4">
    <source>
        <dbReference type="ARBA" id="ARBA00022793"/>
    </source>
</evidence>
<keyword evidence="4 8" id="KW-0210">Decarboxylase</keyword>
<dbReference type="SUPFAM" id="SSF51366">
    <property type="entry name" value="Ribulose-phoshate binding barrel"/>
    <property type="match status" value="1"/>
</dbReference>
<evidence type="ECO:0000256" key="5">
    <source>
        <dbReference type="ARBA" id="ARBA00022822"/>
    </source>
</evidence>
<name>A0A1G2EEY3_9BACT</name>
<reference evidence="10 11" key="1">
    <citation type="journal article" date="2016" name="Nat. Commun.">
        <title>Thousands of microbial genomes shed light on interconnected biogeochemical processes in an aquifer system.</title>
        <authorList>
            <person name="Anantharaman K."/>
            <person name="Brown C.T."/>
            <person name="Hug L.A."/>
            <person name="Sharon I."/>
            <person name="Castelle C.J."/>
            <person name="Probst A.J."/>
            <person name="Thomas B.C."/>
            <person name="Singh A."/>
            <person name="Wilkins M.J."/>
            <person name="Karaoz U."/>
            <person name="Brodie E.L."/>
            <person name="Williams K.H."/>
            <person name="Hubbard S.S."/>
            <person name="Banfield J.F."/>
        </authorList>
    </citation>
    <scope>NUCLEOTIDE SEQUENCE [LARGE SCALE GENOMIC DNA]</scope>
</reference>
<gene>
    <name evidence="8" type="primary">trpC</name>
    <name evidence="10" type="ORF">A2896_02915</name>
</gene>
<proteinExistence type="inferred from homology"/>
<dbReference type="Pfam" id="PF00218">
    <property type="entry name" value="IGPS"/>
    <property type="match status" value="1"/>
</dbReference>
<dbReference type="InterPro" id="IPR013798">
    <property type="entry name" value="Indole-3-glycerol_P_synth_dom"/>
</dbReference>
<comment type="caution">
    <text evidence="10">The sequence shown here is derived from an EMBL/GenBank/DDBJ whole genome shotgun (WGS) entry which is preliminary data.</text>
</comment>
<evidence type="ECO:0000256" key="7">
    <source>
        <dbReference type="ARBA" id="ARBA00023239"/>
    </source>
</evidence>
<dbReference type="InterPro" id="IPR045186">
    <property type="entry name" value="Indole-3-glycerol_P_synth"/>
</dbReference>